<proteinExistence type="predicted"/>
<gene>
    <name evidence="1" type="ORF">IAD26_05510</name>
</gene>
<protein>
    <submittedName>
        <fullName evidence="1">Uncharacterized protein</fullName>
    </submittedName>
</protein>
<organism evidence="1 2">
    <name type="scientific">Candidatus Limenecus avicola</name>
    <dbReference type="NCBI Taxonomy" id="2840847"/>
    <lineage>
        <taxon>Bacteria</taxon>
        <taxon>Bacillati</taxon>
        <taxon>Bacillota</taxon>
        <taxon>Clostridia</taxon>
        <taxon>Eubacteriales</taxon>
        <taxon>Clostridiaceae</taxon>
        <taxon>Clostridiaceae incertae sedis</taxon>
        <taxon>Candidatus Limenecus</taxon>
    </lineage>
</organism>
<name>A0A9D1SRC1_9CLOT</name>
<reference evidence="1" key="2">
    <citation type="journal article" date="2021" name="PeerJ">
        <title>Extensive microbial diversity within the chicken gut microbiome revealed by metagenomics and culture.</title>
        <authorList>
            <person name="Gilroy R."/>
            <person name="Ravi A."/>
            <person name="Getino M."/>
            <person name="Pursley I."/>
            <person name="Horton D.L."/>
            <person name="Alikhan N.F."/>
            <person name="Baker D."/>
            <person name="Gharbi K."/>
            <person name="Hall N."/>
            <person name="Watson M."/>
            <person name="Adriaenssens E.M."/>
            <person name="Foster-Nyarko E."/>
            <person name="Jarju S."/>
            <person name="Secka A."/>
            <person name="Antonio M."/>
            <person name="Oren A."/>
            <person name="Chaudhuri R.R."/>
            <person name="La Ragione R."/>
            <person name="Hildebrand F."/>
            <person name="Pallen M.J."/>
        </authorList>
    </citation>
    <scope>NUCLEOTIDE SEQUENCE</scope>
    <source>
        <strain evidence="1">CHK154-7741</strain>
    </source>
</reference>
<evidence type="ECO:0000313" key="1">
    <source>
        <dbReference type="EMBL" id="HIU92575.1"/>
    </source>
</evidence>
<evidence type="ECO:0000313" key="2">
    <source>
        <dbReference type="Proteomes" id="UP000886748"/>
    </source>
</evidence>
<dbReference type="Proteomes" id="UP000886748">
    <property type="component" value="Unassembled WGS sequence"/>
</dbReference>
<comment type="caution">
    <text evidence="1">The sequence shown here is derived from an EMBL/GenBank/DDBJ whole genome shotgun (WGS) entry which is preliminary data.</text>
</comment>
<dbReference type="AlphaFoldDB" id="A0A9D1SRC1"/>
<sequence length="46" mass="5490">MADIRNYQIYESNLEKILANVKKEFEKSGKQFNDVFKSKTLVPYVY</sequence>
<reference evidence="1" key="1">
    <citation type="submission" date="2020-10" db="EMBL/GenBank/DDBJ databases">
        <authorList>
            <person name="Gilroy R."/>
        </authorList>
    </citation>
    <scope>NUCLEOTIDE SEQUENCE</scope>
    <source>
        <strain evidence="1">CHK154-7741</strain>
    </source>
</reference>
<accession>A0A9D1SRC1</accession>
<dbReference type="EMBL" id="DVOD01000042">
    <property type="protein sequence ID" value="HIU92575.1"/>
    <property type="molecule type" value="Genomic_DNA"/>
</dbReference>